<dbReference type="AlphaFoldDB" id="A0A3G2EEF2"/>
<dbReference type="InterPro" id="IPR039374">
    <property type="entry name" value="SIP_fam"/>
</dbReference>
<evidence type="ECO:0000256" key="1">
    <source>
        <dbReference type="ARBA" id="ARBA00035644"/>
    </source>
</evidence>
<dbReference type="Gene3D" id="2.40.30.10">
    <property type="entry name" value="Translation factors"/>
    <property type="match status" value="1"/>
</dbReference>
<dbReference type="InterPro" id="IPR017927">
    <property type="entry name" value="FAD-bd_FR_type"/>
</dbReference>
<dbReference type="PROSITE" id="PS51384">
    <property type="entry name" value="FAD_FR"/>
    <property type="match status" value="1"/>
</dbReference>
<accession>A0A3G2EEF2</accession>
<dbReference type="InterPro" id="IPR007037">
    <property type="entry name" value="SIP_rossman_dom"/>
</dbReference>
<dbReference type="FunFam" id="2.40.30.10:FF:000055">
    <property type="entry name" value="Siderophore-interacting family protein"/>
    <property type="match status" value="1"/>
</dbReference>
<proteinExistence type="inferred from homology"/>
<dbReference type="PANTHER" id="PTHR30157">
    <property type="entry name" value="FERRIC REDUCTASE, NADPH-DEPENDENT"/>
    <property type="match status" value="1"/>
</dbReference>
<reference evidence="3 4" key="1">
    <citation type="submission" date="2018-10" db="EMBL/GenBank/DDBJ databases">
        <title>Effects of UV and annual dynamics of microbial communities in freshwater RAS systems.</title>
        <authorList>
            <person name="Bekkelund A.K."/>
            <person name="Hansen B.R."/>
            <person name="Stokken H."/>
            <person name="Eriksen B.F."/>
            <person name="Kashulin N.A."/>
        </authorList>
    </citation>
    <scope>NUCLEOTIDE SEQUENCE [LARGE SCALE GENOMIC DNA]</scope>
    <source>
        <strain evidence="3 4">BHSEK</strain>
    </source>
</reference>
<dbReference type="InterPro" id="IPR017938">
    <property type="entry name" value="Riboflavin_synthase-like_b-brl"/>
</dbReference>
<gene>
    <name evidence="3" type="ORF">D9M09_22300</name>
</gene>
<dbReference type="RefSeq" id="WP_121670403.1">
    <property type="nucleotide sequence ID" value="NZ_CP033019.1"/>
</dbReference>
<dbReference type="Pfam" id="PF04954">
    <property type="entry name" value="SIP"/>
    <property type="match status" value="1"/>
</dbReference>
<protein>
    <submittedName>
        <fullName evidence="3">Siderophore-interacting protein</fullName>
    </submittedName>
</protein>
<dbReference type="GO" id="GO:0016491">
    <property type="term" value="F:oxidoreductase activity"/>
    <property type="evidence" value="ECO:0007669"/>
    <property type="project" value="InterPro"/>
</dbReference>
<dbReference type="InterPro" id="IPR039261">
    <property type="entry name" value="FNR_nucleotide-bd"/>
</dbReference>
<dbReference type="SUPFAM" id="SSF63380">
    <property type="entry name" value="Riboflavin synthase domain-like"/>
    <property type="match status" value="1"/>
</dbReference>
<dbReference type="Gene3D" id="3.40.50.80">
    <property type="entry name" value="Nucleotide-binding domain of ferredoxin-NADP reductase (FNR) module"/>
    <property type="match status" value="1"/>
</dbReference>
<keyword evidence="4" id="KW-1185">Reference proteome</keyword>
<name>A0A3G2EEF2_9BURK</name>
<evidence type="ECO:0000313" key="4">
    <source>
        <dbReference type="Proteomes" id="UP000279594"/>
    </source>
</evidence>
<dbReference type="Pfam" id="PF08021">
    <property type="entry name" value="FAD_binding_9"/>
    <property type="match status" value="1"/>
</dbReference>
<sequence length="275" mass="30150">MTTASPATLPAHAIERVRHDLKLRVLTVVRTEQLTPHMRRITLAGDDLEGFVSPAHDDHVKLFFPAPGQTTPVFPVLGNGANPIEYAEGPRPIARNYTPRRYDAERRELEIDFVLHGDGPASLWAAQAAPGQTLGVGGPRGSMLVPLDFDWYVLVGDQTALPAIARRLEQLPATARAIAVIEIVEDGEQIALECAAQLDLRWVARNGRQGPLLLDALRQIALPSEGDGYVWVACEHAQVQGLRGHFIDAGVPKQHLHVASYWKHGAAEHHEHHDA</sequence>
<comment type="similarity">
    <text evidence="1">Belongs to the SIP oxidoreductase family.</text>
</comment>
<dbReference type="InterPro" id="IPR013113">
    <property type="entry name" value="SIP_FAD-bd"/>
</dbReference>
<feature type="domain" description="FAD-binding FR-type" evidence="2">
    <location>
        <begin position="21"/>
        <end position="146"/>
    </location>
</feature>
<dbReference type="PANTHER" id="PTHR30157:SF0">
    <property type="entry name" value="NADPH-DEPENDENT FERRIC-CHELATE REDUCTASE"/>
    <property type="match status" value="1"/>
</dbReference>
<dbReference type="EMBL" id="CP033019">
    <property type="protein sequence ID" value="AYM78220.1"/>
    <property type="molecule type" value="Genomic_DNA"/>
</dbReference>
<dbReference type="CDD" id="cd06193">
    <property type="entry name" value="siderophore_interacting"/>
    <property type="match status" value="1"/>
</dbReference>
<evidence type="ECO:0000259" key="2">
    <source>
        <dbReference type="PROSITE" id="PS51384"/>
    </source>
</evidence>
<evidence type="ECO:0000313" key="3">
    <source>
        <dbReference type="EMBL" id="AYM78220.1"/>
    </source>
</evidence>
<dbReference type="Proteomes" id="UP000279594">
    <property type="component" value="Chromosome"/>
</dbReference>
<organism evidence="3 4">
    <name type="scientific">Janthinobacterium agaricidamnosum</name>
    <dbReference type="NCBI Taxonomy" id="55508"/>
    <lineage>
        <taxon>Bacteria</taxon>
        <taxon>Pseudomonadati</taxon>
        <taxon>Pseudomonadota</taxon>
        <taxon>Betaproteobacteria</taxon>
        <taxon>Burkholderiales</taxon>
        <taxon>Oxalobacteraceae</taxon>
        <taxon>Janthinobacterium</taxon>
    </lineage>
</organism>